<sequence>MDVDGDFADDEGDGVVEGALQGEGHGLGLPERRDGRSTNTSRQSARIPSNDDSIRSKVNTILDVIQLQGMDLISFLDALSWGDEACSSDVNIGRKRSTFLKDPRLHNILTRWAKPPRKKDSHRKRAEGAQDTMRLFVQDQLMGTLENELSTLKTLFSSDKDDVSEAGLTSARVQESVDEICTKAPTLWCLIRRLCYSTKQEVTNSHKNPSVVSIQLVTIYMGFNSIVLVIVALALYSRSHHYNRFQKMFAIYFKFCGLTARGFDVLHALGLTMSHRWACKAVGTMSKSAMDEVTQLIKLFAWLLSYDNINIPFRVFSQRLDNQGEFGNGTAATVYIKRSAKRLPESENESLRKQRAGGLGNPIDAPFIMKLALKDQGITRPFLVYHVLRILLETPDFDLGSYPGRESTLLRPPTPLNQLPCGPRHITLQYLLGTVDTPEASYEDNSQLIQEWLKQLELNSPEKQQEIGLNHILPWIGDQLTTDRLRNLAKFRAEDCNSFERLEWMIPVAGLLHLMMAYGNSLHKQYLGTGKGRGLSQAFDLLNRKNLGTSSTKGPFYHDLKEVLYVVAEAHIRELWLLVGGTTELTQLRTRTPRELVELASKIVSDYASGRALDTELKKKKHRDYFLCNAISWNRDILMYITLDQAIKYGDVGLVECSLSSLAFRFVGGKNGKYTVEVLELLQGLHREWTPAVKDLIREQCWLVNFTGKPTDFLPIDMAQEHNIKDIKVTHRSEGPNVDWDYLKKLHPAIHTIRAVTTHVNTEFKTLARGKKHTIPRREFDIQTLQNSYQASNIYTYTPKRKPASKDDRVKDLLKIGAEKLLKTKVLERWVDHRSFLRSEDQLWSESESISSESEGEGRE</sequence>
<protein>
    <submittedName>
        <fullName evidence="1">Uncharacterized protein</fullName>
    </submittedName>
</protein>
<gene>
    <name evidence="1" type="ORF">BDN72DRAFT_781667</name>
</gene>
<evidence type="ECO:0000313" key="2">
    <source>
        <dbReference type="Proteomes" id="UP000308600"/>
    </source>
</evidence>
<name>A0ACD2ZYU4_9AGAR</name>
<accession>A0ACD2ZYU4</accession>
<reference evidence="1 2" key="1">
    <citation type="journal article" date="2019" name="Nat. Ecol. Evol.">
        <title>Megaphylogeny resolves global patterns of mushroom evolution.</title>
        <authorList>
            <person name="Varga T."/>
            <person name="Krizsan K."/>
            <person name="Foldi C."/>
            <person name="Dima B."/>
            <person name="Sanchez-Garcia M."/>
            <person name="Sanchez-Ramirez S."/>
            <person name="Szollosi G.J."/>
            <person name="Szarkandi J.G."/>
            <person name="Papp V."/>
            <person name="Albert L."/>
            <person name="Andreopoulos W."/>
            <person name="Angelini C."/>
            <person name="Antonin V."/>
            <person name="Barry K.W."/>
            <person name="Bougher N.L."/>
            <person name="Buchanan P."/>
            <person name="Buyck B."/>
            <person name="Bense V."/>
            <person name="Catcheside P."/>
            <person name="Chovatia M."/>
            <person name="Cooper J."/>
            <person name="Damon W."/>
            <person name="Desjardin D."/>
            <person name="Finy P."/>
            <person name="Geml J."/>
            <person name="Haridas S."/>
            <person name="Hughes K."/>
            <person name="Justo A."/>
            <person name="Karasinski D."/>
            <person name="Kautmanova I."/>
            <person name="Kiss B."/>
            <person name="Kocsube S."/>
            <person name="Kotiranta H."/>
            <person name="LaButti K.M."/>
            <person name="Lechner B.E."/>
            <person name="Liimatainen K."/>
            <person name="Lipzen A."/>
            <person name="Lukacs Z."/>
            <person name="Mihaltcheva S."/>
            <person name="Morgado L.N."/>
            <person name="Niskanen T."/>
            <person name="Noordeloos M.E."/>
            <person name="Ohm R.A."/>
            <person name="Ortiz-Santana B."/>
            <person name="Ovrebo C."/>
            <person name="Racz N."/>
            <person name="Riley R."/>
            <person name="Savchenko A."/>
            <person name="Shiryaev A."/>
            <person name="Soop K."/>
            <person name="Spirin V."/>
            <person name="Szebenyi C."/>
            <person name="Tomsovsky M."/>
            <person name="Tulloss R.E."/>
            <person name="Uehling J."/>
            <person name="Grigoriev I.V."/>
            <person name="Vagvolgyi C."/>
            <person name="Papp T."/>
            <person name="Martin F.M."/>
            <person name="Miettinen O."/>
            <person name="Hibbett D.S."/>
            <person name="Nagy L.G."/>
        </authorList>
    </citation>
    <scope>NUCLEOTIDE SEQUENCE [LARGE SCALE GENOMIC DNA]</scope>
    <source>
        <strain evidence="1 2">NL-1719</strain>
    </source>
</reference>
<dbReference type="EMBL" id="ML209213">
    <property type="protein sequence ID" value="TFK58743.1"/>
    <property type="molecule type" value="Genomic_DNA"/>
</dbReference>
<organism evidence="1 2">
    <name type="scientific">Pluteus cervinus</name>
    <dbReference type="NCBI Taxonomy" id="181527"/>
    <lineage>
        <taxon>Eukaryota</taxon>
        <taxon>Fungi</taxon>
        <taxon>Dikarya</taxon>
        <taxon>Basidiomycota</taxon>
        <taxon>Agaricomycotina</taxon>
        <taxon>Agaricomycetes</taxon>
        <taxon>Agaricomycetidae</taxon>
        <taxon>Agaricales</taxon>
        <taxon>Pluteineae</taxon>
        <taxon>Pluteaceae</taxon>
        <taxon>Pluteus</taxon>
    </lineage>
</organism>
<evidence type="ECO:0000313" key="1">
    <source>
        <dbReference type="EMBL" id="TFK58743.1"/>
    </source>
</evidence>
<dbReference type="Proteomes" id="UP000308600">
    <property type="component" value="Unassembled WGS sequence"/>
</dbReference>
<keyword evidence="2" id="KW-1185">Reference proteome</keyword>
<proteinExistence type="predicted"/>